<feature type="region of interest" description="Disordered" evidence="2">
    <location>
        <begin position="1"/>
        <end position="21"/>
    </location>
</feature>
<dbReference type="AlphaFoldDB" id="A0A5B2VII4"/>
<evidence type="ECO:0000256" key="2">
    <source>
        <dbReference type="SAM" id="MobiDB-lite"/>
    </source>
</evidence>
<dbReference type="RefSeq" id="WP_149840060.1">
    <property type="nucleotide sequence ID" value="NZ_VUOC01000004.1"/>
</dbReference>
<feature type="coiled-coil region" evidence="1">
    <location>
        <begin position="293"/>
        <end position="327"/>
    </location>
</feature>
<proteinExistence type="predicted"/>
<accession>A0A5B2VII4</accession>
<evidence type="ECO:0000313" key="3">
    <source>
        <dbReference type="EMBL" id="KAA2238881.1"/>
    </source>
</evidence>
<reference evidence="3 4" key="2">
    <citation type="submission" date="2019-09" db="EMBL/GenBank/DDBJ databases">
        <authorList>
            <person name="Jin C."/>
        </authorList>
    </citation>
    <scope>NUCLEOTIDE SEQUENCE [LARGE SCALE GENOMIC DNA]</scope>
    <source>
        <strain evidence="3 4">BN140078</strain>
    </source>
</reference>
<name>A0A5B2VII4_9BACT</name>
<keyword evidence="4" id="KW-1185">Reference proteome</keyword>
<gene>
    <name evidence="3" type="ORF">F0L74_21955</name>
</gene>
<protein>
    <recommendedName>
        <fullName evidence="5">BZIP transcription factor</fullName>
    </recommendedName>
</protein>
<organism evidence="3 4">
    <name type="scientific">Chitinophaga agrisoli</name>
    <dbReference type="NCBI Taxonomy" id="2607653"/>
    <lineage>
        <taxon>Bacteria</taxon>
        <taxon>Pseudomonadati</taxon>
        <taxon>Bacteroidota</taxon>
        <taxon>Chitinophagia</taxon>
        <taxon>Chitinophagales</taxon>
        <taxon>Chitinophagaceae</taxon>
        <taxon>Chitinophaga</taxon>
    </lineage>
</organism>
<reference evidence="3 4" key="1">
    <citation type="submission" date="2019-09" db="EMBL/GenBank/DDBJ databases">
        <title>Chitinophaga ginsengihumi sp. nov., isolated from soil of ginseng rhizosphere.</title>
        <authorList>
            <person name="Lee J."/>
        </authorList>
    </citation>
    <scope>NUCLEOTIDE SEQUENCE [LARGE SCALE GENOMIC DNA]</scope>
    <source>
        <strain evidence="3 4">BN140078</strain>
    </source>
</reference>
<dbReference type="Proteomes" id="UP000324611">
    <property type="component" value="Unassembled WGS sequence"/>
</dbReference>
<evidence type="ECO:0008006" key="5">
    <source>
        <dbReference type="Google" id="ProtNLM"/>
    </source>
</evidence>
<evidence type="ECO:0000256" key="1">
    <source>
        <dbReference type="SAM" id="Coils"/>
    </source>
</evidence>
<comment type="caution">
    <text evidence="3">The sequence shown here is derived from an EMBL/GenBank/DDBJ whole genome shotgun (WGS) entry which is preliminary data.</text>
</comment>
<evidence type="ECO:0000313" key="4">
    <source>
        <dbReference type="Proteomes" id="UP000324611"/>
    </source>
</evidence>
<sequence>MKYDQRKFNQRRQSGGKRTPGRVCPVTSKKILNKMINPILKLQHFVVILLLSLSLPRFVNAQGVVAHTLPNVSTNAGGWYKIGTLTIPQNGQDAIIRIASGVGYNANIDQNGECFIHFRTSNGSSAINGFMGAATFYCTGRAKIVSALTIKQITPGQFEFYAILPQYTGTGSPLITETTTGTWAYAGDRQSAAPEGYQVKEELVLLSPGAFIGNIGLGTYDTKGYRLAVNGDAIFTKIKVKTFATWPDYVFEENYALPSLAEVGRFIKDNKHLPDLPSAAEVQKEGMDVEEMNRKLLQKVEELTLYIIQLNEKNNALENRLTTLEKKQQGK</sequence>
<dbReference type="EMBL" id="VUOC01000004">
    <property type="protein sequence ID" value="KAA2238881.1"/>
    <property type="molecule type" value="Genomic_DNA"/>
</dbReference>
<keyword evidence="1" id="KW-0175">Coiled coil</keyword>